<protein>
    <recommendedName>
        <fullName evidence="6">Pseudouridine synthase</fullName>
        <ecNumber evidence="6">5.4.99.-</ecNumber>
    </recommendedName>
</protein>
<evidence type="ECO:0000259" key="7">
    <source>
        <dbReference type="SMART" id="SM00363"/>
    </source>
</evidence>
<dbReference type="PANTHER" id="PTHR21600:SF44">
    <property type="entry name" value="RIBOSOMAL LARGE SUBUNIT PSEUDOURIDINE SYNTHASE D"/>
    <property type="match status" value="1"/>
</dbReference>
<dbReference type="PANTHER" id="PTHR21600">
    <property type="entry name" value="MITOCHONDRIAL RNA PSEUDOURIDINE SYNTHASE"/>
    <property type="match status" value="1"/>
</dbReference>
<evidence type="ECO:0000256" key="4">
    <source>
        <dbReference type="PIRSR" id="PIRSR606225-1"/>
    </source>
</evidence>
<dbReference type="GO" id="GO:0000455">
    <property type="term" value="P:enzyme-directed rRNA pseudouridine synthesis"/>
    <property type="evidence" value="ECO:0007669"/>
    <property type="project" value="TreeGrafter"/>
</dbReference>
<dbReference type="InterPro" id="IPR006225">
    <property type="entry name" value="PsdUridine_synth_RluC/D"/>
</dbReference>
<keyword evidence="9" id="KW-1185">Reference proteome</keyword>
<evidence type="ECO:0000256" key="5">
    <source>
        <dbReference type="PROSITE-ProRule" id="PRU00182"/>
    </source>
</evidence>
<evidence type="ECO:0000313" key="9">
    <source>
        <dbReference type="Proteomes" id="UP000186465"/>
    </source>
</evidence>
<name>A0A1Q5PPA8_9ACTO</name>
<feature type="active site" evidence="4">
    <location>
        <position position="139"/>
    </location>
</feature>
<dbReference type="InterPro" id="IPR050188">
    <property type="entry name" value="RluA_PseudoU_synthase"/>
</dbReference>
<comment type="catalytic activity">
    <reaction evidence="1 6">
        <text>a uridine in RNA = a pseudouridine in RNA</text>
        <dbReference type="Rhea" id="RHEA:48348"/>
        <dbReference type="Rhea" id="RHEA-COMP:12068"/>
        <dbReference type="Rhea" id="RHEA-COMP:12069"/>
        <dbReference type="ChEBI" id="CHEBI:65314"/>
        <dbReference type="ChEBI" id="CHEBI:65315"/>
    </reaction>
</comment>
<dbReference type="SUPFAM" id="SSF55174">
    <property type="entry name" value="Alpha-L RNA-binding motif"/>
    <property type="match status" value="1"/>
</dbReference>
<dbReference type="Pfam" id="PF01479">
    <property type="entry name" value="S4"/>
    <property type="match status" value="1"/>
</dbReference>
<dbReference type="SUPFAM" id="SSF55120">
    <property type="entry name" value="Pseudouridine synthase"/>
    <property type="match status" value="1"/>
</dbReference>
<comment type="similarity">
    <text evidence="2 6">Belongs to the pseudouridine synthase RluA family.</text>
</comment>
<dbReference type="PROSITE" id="PS50889">
    <property type="entry name" value="S4"/>
    <property type="match status" value="1"/>
</dbReference>
<evidence type="ECO:0000256" key="1">
    <source>
        <dbReference type="ARBA" id="ARBA00000073"/>
    </source>
</evidence>
<feature type="domain" description="RNA-binding S4" evidence="7">
    <location>
        <begin position="17"/>
        <end position="77"/>
    </location>
</feature>
<dbReference type="NCBIfam" id="TIGR00005">
    <property type="entry name" value="rluA_subfam"/>
    <property type="match status" value="1"/>
</dbReference>
<dbReference type="EC" id="5.4.99.-" evidence="6"/>
<dbReference type="SMART" id="SM00363">
    <property type="entry name" value="S4"/>
    <property type="match status" value="1"/>
</dbReference>
<dbReference type="InterPro" id="IPR020103">
    <property type="entry name" value="PsdUridine_synth_cat_dom_sf"/>
</dbReference>
<dbReference type="InterPro" id="IPR002942">
    <property type="entry name" value="S4_RNA-bd"/>
</dbReference>
<gene>
    <name evidence="8" type="ORF">BM477_04390</name>
</gene>
<dbReference type="InterPro" id="IPR036986">
    <property type="entry name" value="S4_RNA-bd_sf"/>
</dbReference>
<keyword evidence="3 6" id="KW-0413">Isomerase</keyword>
<keyword evidence="5" id="KW-0694">RNA-binding</keyword>
<evidence type="ECO:0000256" key="2">
    <source>
        <dbReference type="ARBA" id="ARBA00010876"/>
    </source>
</evidence>
<comment type="caution">
    <text evidence="8">The sequence shown here is derived from an EMBL/GenBank/DDBJ whole genome shotgun (WGS) entry which is preliminary data.</text>
</comment>
<proteinExistence type="inferred from homology"/>
<dbReference type="STRING" id="156892.BM477_04390"/>
<organism evidence="8 9">
    <name type="scientific">Boudabousia marimammalium</name>
    <dbReference type="NCBI Taxonomy" id="156892"/>
    <lineage>
        <taxon>Bacteria</taxon>
        <taxon>Bacillati</taxon>
        <taxon>Actinomycetota</taxon>
        <taxon>Actinomycetes</taxon>
        <taxon>Actinomycetales</taxon>
        <taxon>Actinomycetaceae</taxon>
        <taxon>Boudabousia</taxon>
    </lineage>
</organism>
<evidence type="ECO:0000256" key="3">
    <source>
        <dbReference type="ARBA" id="ARBA00023235"/>
    </source>
</evidence>
<dbReference type="CDD" id="cd02869">
    <property type="entry name" value="PseudoU_synth_RluA_like"/>
    <property type="match status" value="1"/>
</dbReference>
<reference evidence="9" key="1">
    <citation type="submission" date="2016-11" db="EMBL/GenBank/DDBJ databases">
        <title>Actinomyces gypaetusis sp. nov. isolated from Gypaetus barbatus in Qinghai Tibet Plateau China.</title>
        <authorList>
            <person name="Meng X."/>
        </authorList>
    </citation>
    <scope>NUCLEOTIDE SEQUENCE [LARGE SCALE GENOMIC DNA]</scope>
    <source>
        <strain evidence="9">DSM 15383</strain>
    </source>
</reference>
<sequence>MTERPFKFVATEAESGIRLDILLADSLQIPRSRVHKAILAGEVLVNGAGVRKSYSLRAGDEIEAKVTELEELSAAPTPYPLPVHYVDEHILVIDKPMGMAAHPAHGWDGPTVLGALIADGYDIQTSGDSYRQGIVHRLDAATTGLMVVARTEVAFQALKTAFQHREVKKTYHALVQGHMPHMNGTIDAPIGRSSTKDFRMAIRNDGKPAITHYQVVEKHLETDLLQIELETGRTHQIRVHCAALHRPCIGDSQYGANPRLSQALAARRQWLHASNLAFVHPVTGEPLEFSSTYPEDLQIVLEKARQYGESTRALKQK</sequence>
<dbReference type="GO" id="GO:0003723">
    <property type="term" value="F:RNA binding"/>
    <property type="evidence" value="ECO:0007669"/>
    <property type="project" value="UniProtKB-KW"/>
</dbReference>
<dbReference type="RefSeq" id="WP_075361474.1">
    <property type="nucleotide sequence ID" value="NZ_MPDM01000004.1"/>
</dbReference>
<dbReference type="Pfam" id="PF00849">
    <property type="entry name" value="PseudoU_synth_2"/>
    <property type="match status" value="1"/>
</dbReference>
<comment type="function">
    <text evidence="6">Responsible for synthesis of pseudouridine from uracil.</text>
</comment>
<dbReference type="InterPro" id="IPR006224">
    <property type="entry name" value="PsdUridine_synth_RluA-like_CS"/>
</dbReference>
<dbReference type="InterPro" id="IPR006145">
    <property type="entry name" value="PsdUridine_synth_RsuA/RluA"/>
</dbReference>
<evidence type="ECO:0000313" key="8">
    <source>
        <dbReference type="EMBL" id="OKL49235.1"/>
    </source>
</evidence>
<dbReference type="EMBL" id="MPDM01000004">
    <property type="protein sequence ID" value="OKL49235.1"/>
    <property type="molecule type" value="Genomic_DNA"/>
</dbReference>
<dbReference type="Gene3D" id="3.10.290.10">
    <property type="entry name" value="RNA-binding S4 domain"/>
    <property type="match status" value="1"/>
</dbReference>
<accession>A0A1Q5PPA8</accession>
<dbReference type="PROSITE" id="PS01129">
    <property type="entry name" value="PSI_RLU"/>
    <property type="match status" value="1"/>
</dbReference>
<dbReference type="Proteomes" id="UP000186465">
    <property type="component" value="Unassembled WGS sequence"/>
</dbReference>
<dbReference type="Gene3D" id="3.30.2350.10">
    <property type="entry name" value="Pseudouridine synthase"/>
    <property type="match status" value="1"/>
</dbReference>
<dbReference type="GO" id="GO:0120159">
    <property type="term" value="F:rRNA pseudouridine synthase activity"/>
    <property type="evidence" value="ECO:0007669"/>
    <property type="project" value="UniProtKB-ARBA"/>
</dbReference>
<evidence type="ECO:0000256" key="6">
    <source>
        <dbReference type="RuleBase" id="RU362028"/>
    </source>
</evidence>
<dbReference type="AlphaFoldDB" id="A0A1Q5PPA8"/>